<feature type="transmembrane region" description="Helical" evidence="1">
    <location>
        <begin position="38"/>
        <end position="56"/>
    </location>
</feature>
<feature type="transmembrane region" description="Helical" evidence="1">
    <location>
        <begin position="12"/>
        <end position="32"/>
    </location>
</feature>
<dbReference type="InterPro" id="IPR009781">
    <property type="entry name" value="DUF1345"/>
</dbReference>
<dbReference type="RefSeq" id="WP_267169069.1">
    <property type="nucleotide sequence ID" value="NZ_JAPMKX010000001.1"/>
</dbReference>
<comment type="caution">
    <text evidence="2">The sequence shown here is derived from an EMBL/GenBank/DDBJ whole genome shotgun (WGS) entry which is preliminary data.</text>
</comment>
<reference evidence="2" key="1">
    <citation type="submission" date="2022-11" db="EMBL/GenBank/DDBJ databases">
        <title>Corynebacterium sp. isolated from Penguins.</title>
        <authorList>
            <person name="Sedlar K."/>
            <person name="Svec P."/>
        </authorList>
    </citation>
    <scope>NUCLEOTIDE SEQUENCE</scope>
    <source>
        <strain evidence="2">P5875</strain>
    </source>
</reference>
<sequence>MGSLGQRESTDRIIVLTVVFVLATAAATVLTSAWRGPAIGWATAATVWDLMVWRSVGRLDPAGSREHARARGVPHRVHTILLNAATIAATVTVGLLIYDSTRVHGDERILLSLFGLIAVCATWTFVHLLFMLQYASQHYSDHADGDTGRGIDFNQPEAPQYTDFAYTAFTFGMTYAASDTSFTAPEIRRTALVHAFYSFYFGTAVTATTVNLVVSLF</sequence>
<accession>A0A9Q4CAZ6</accession>
<gene>
    <name evidence="2" type="ORF">OS123_02800</name>
</gene>
<feature type="transmembrane region" description="Helical" evidence="1">
    <location>
        <begin position="109"/>
        <end position="130"/>
    </location>
</feature>
<keyword evidence="1" id="KW-0812">Transmembrane</keyword>
<feature type="transmembrane region" description="Helical" evidence="1">
    <location>
        <begin position="77"/>
        <end position="97"/>
    </location>
</feature>
<proteinExistence type="predicted"/>
<dbReference type="Pfam" id="PF07077">
    <property type="entry name" value="DUF1345"/>
    <property type="match status" value="1"/>
</dbReference>
<name>A0A9Q4CAZ6_9CORY</name>
<dbReference type="EMBL" id="JAPMKX010000001">
    <property type="protein sequence ID" value="MCX7537479.1"/>
    <property type="molecule type" value="Genomic_DNA"/>
</dbReference>
<evidence type="ECO:0000313" key="3">
    <source>
        <dbReference type="Proteomes" id="UP001070238"/>
    </source>
</evidence>
<evidence type="ECO:0000313" key="2">
    <source>
        <dbReference type="EMBL" id="MCX7537479.1"/>
    </source>
</evidence>
<feature type="transmembrane region" description="Helical" evidence="1">
    <location>
        <begin position="195"/>
        <end position="214"/>
    </location>
</feature>
<dbReference type="Proteomes" id="UP001070238">
    <property type="component" value="Unassembled WGS sequence"/>
</dbReference>
<keyword evidence="1" id="KW-1133">Transmembrane helix</keyword>
<evidence type="ECO:0000256" key="1">
    <source>
        <dbReference type="SAM" id="Phobius"/>
    </source>
</evidence>
<protein>
    <submittedName>
        <fullName evidence="2">DUF1345 domain-containing protein</fullName>
    </submittedName>
</protein>
<dbReference type="AlphaFoldDB" id="A0A9Q4CAZ6"/>
<keyword evidence="1" id="KW-0472">Membrane</keyword>
<organism evidence="2 3">
    <name type="scientific">Corynebacterium antarcticum</name>
    <dbReference type="NCBI Taxonomy" id="2800405"/>
    <lineage>
        <taxon>Bacteria</taxon>
        <taxon>Bacillati</taxon>
        <taxon>Actinomycetota</taxon>
        <taxon>Actinomycetes</taxon>
        <taxon>Mycobacteriales</taxon>
        <taxon>Corynebacteriaceae</taxon>
        <taxon>Corynebacterium</taxon>
    </lineage>
</organism>